<gene>
    <name evidence="1" type="ORF">HZF06_11960</name>
</gene>
<evidence type="ECO:0000313" key="1">
    <source>
        <dbReference type="EMBL" id="QLY77826.1"/>
    </source>
</evidence>
<dbReference type="EMBL" id="CP059378">
    <property type="protein sequence ID" value="QLY77826.1"/>
    <property type="molecule type" value="Genomic_DNA"/>
</dbReference>
<accession>A0A7D6VMK7</accession>
<dbReference type="AlphaFoldDB" id="A0A7D6VMK7"/>
<dbReference type="Proteomes" id="UP000512286">
    <property type="component" value="Chromosome"/>
</dbReference>
<protein>
    <submittedName>
        <fullName evidence="1">Uncharacterized protein</fullName>
    </submittedName>
</protein>
<dbReference type="KEGG" id="cint:HZF06_11960"/>
<name>A0A7D6VMK7_9CLOT</name>
<reference evidence="1 2" key="1">
    <citation type="submission" date="2020-07" db="EMBL/GenBank/DDBJ databases">
        <title>Electron transfer.</title>
        <authorList>
            <person name="Huang L."/>
            <person name="Liu X."/>
            <person name="Zhou S."/>
        </authorList>
    </citation>
    <scope>NUCLEOTIDE SEQUENCE [LARGE SCALE GENOMIC DNA]</scope>
    <source>
        <strain evidence="1 2">Lx1</strain>
    </source>
</reference>
<proteinExistence type="predicted"/>
<evidence type="ECO:0000313" key="2">
    <source>
        <dbReference type="Proteomes" id="UP000512286"/>
    </source>
</evidence>
<organism evidence="1 2">
    <name type="scientific">Clostridium intestinale</name>
    <dbReference type="NCBI Taxonomy" id="36845"/>
    <lineage>
        <taxon>Bacteria</taxon>
        <taxon>Bacillati</taxon>
        <taxon>Bacillota</taxon>
        <taxon>Clostridia</taxon>
        <taxon>Eubacteriales</taxon>
        <taxon>Clostridiaceae</taxon>
        <taxon>Clostridium</taxon>
    </lineage>
</organism>
<sequence length="47" mass="5557">MGNRFNYYYEVERLIREEGLGYKEACQKAMDKLGIKKEVSKDTPKIN</sequence>
<dbReference type="RefSeq" id="WP_181600320.1">
    <property type="nucleotide sequence ID" value="NZ_CP059378.1"/>
</dbReference>